<name>A0AAE4Z6U0_9BACT</name>
<comment type="caution">
    <text evidence="2">The sequence shown here is derived from an EMBL/GenBank/DDBJ whole genome shotgun (WGS) entry which is preliminary data.</text>
</comment>
<dbReference type="Gene3D" id="2.40.160.130">
    <property type="entry name" value="Capsule assembly protein Wzi"/>
    <property type="match status" value="1"/>
</dbReference>
<sequence length="535" mass="60473">MPTMNRWILLCALSFALVPQSLSRVLAQTPEEGAWADRYYGSRYLELSNWSYRYIELLVARGRLGGLSPLVQPYRRADVAAALVRAEREEQLERSEREWFELLKREFAPEIDRIVRGRPQDISFLAEVGAGLDAMSHTHRDPLRPEGPAKVFPTVMLGLYGEAPAVAGALRLRWDNHYLNDPQFPNGRVVPRRACDPLVDDCAYRVEEAYVELQLPYVRLFLGRMYRNWGLPGQFGFLVSPYSYSYDHVGYRFGTDRIGLTGFFTSFNDFPGDTARHMSTHRFDWMIRDNLVLSVGESVIYGGENRRIDLALINPVGVYEISSGRGRRGGDVNALGMAELWWRPFANLVTYASFMVDNTNVGDVGVDHGLNQYAWGLGVQLPAVKPNLGLRADLSVVNSLAYRSRVDPYEYYAVGEPGWGIGLAHDRVDAVTLSTLADWFLLPNLLLRPQLVLLWKGEADITDPWPDDAFTGFPKLLVGVVETTVRPALGGQWTFSRGDFRWDLGVNFIENEDHVEKGWVAEVVGRARFAIGLRF</sequence>
<organism evidence="2 3">
    <name type="scientific">Candidatus Kutchimonas denitrificans</name>
    <dbReference type="NCBI Taxonomy" id="3056748"/>
    <lineage>
        <taxon>Bacteria</taxon>
        <taxon>Pseudomonadati</taxon>
        <taxon>Gemmatimonadota</taxon>
        <taxon>Gemmatimonadia</taxon>
        <taxon>Candidatus Palauibacterales</taxon>
        <taxon>Candidatus Palauibacteraceae</taxon>
        <taxon>Candidatus Kutchimonas</taxon>
    </lineage>
</organism>
<keyword evidence="1" id="KW-0732">Signal</keyword>
<accession>A0AAE4Z6U0</accession>
<evidence type="ECO:0008006" key="4">
    <source>
        <dbReference type="Google" id="ProtNLM"/>
    </source>
</evidence>
<evidence type="ECO:0000256" key="1">
    <source>
        <dbReference type="SAM" id="SignalP"/>
    </source>
</evidence>
<protein>
    <recommendedName>
        <fullName evidence="4">Capsule assembly Wzi family protein</fullName>
    </recommendedName>
</protein>
<gene>
    <name evidence="2" type="ORF">GWO12_01580</name>
</gene>
<proteinExistence type="predicted"/>
<dbReference type="Proteomes" id="UP000702544">
    <property type="component" value="Unassembled WGS sequence"/>
</dbReference>
<feature type="chain" id="PRO_5042215843" description="Capsule assembly Wzi family protein" evidence="1">
    <location>
        <begin position="28"/>
        <end position="535"/>
    </location>
</feature>
<reference evidence="2 3" key="1">
    <citation type="submission" date="2020-01" db="EMBL/GenBank/DDBJ databases">
        <title>Genomes assembled from Gulf of Kutch pelagic sediment metagenomes.</title>
        <authorList>
            <person name="Chandrashekar M."/>
            <person name="Mahajan M.S."/>
            <person name="Dave K.J."/>
            <person name="Vatsa P."/>
            <person name="Nathani N.M."/>
        </authorList>
    </citation>
    <scope>NUCLEOTIDE SEQUENCE [LARGE SCALE GENOMIC DNA]</scope>
    <source>
        <strain evidence="2">KS3-K002</strain>
    </source>
</reference>
<feature type="signal peptide" evidence="1">
    <location>
        <begin position="1"/>
        <end position="27"/>
    </location>
</feature>
<evidence type="ECO:0000313" key="2">
    <source>
        <dbReference type="EMBL" id="NIR73797.1"/>
    </source>
</evidence>
<evidence type="ECO:0000313" key="3">
    <source>
        <dbReference type="Proteomes" id="UP000702544"/>
    </source>
</evidence>
<dbReference type="AlphaFoldDB" id="A0AAE4Z6U0"/>
<dbReference type="InterPro" id="IPR038636">
    <property type="entry name" value="Wzi_sf"/>
</dbReference>
<dbReference type="EMBL" id="JAACAK010000012">
    <property type="protein sequence ID" value="NIR73797.1"/>
    <property type="molecule type" value="Genomic_DNA"/>
</dbReference>